<dbReference type="GeneID" id="12510319"/>
<dbReference type="Gene3D" id="3.40.50.150">
    <property type="entry name" value="Vaccinia Virus protein VP39"/>
    <property type="match status" value="1"/>
</dbReference>
<dbReference type="EMBL" id="CP003117">
    <property type="protein sequence ID" value="AET64518.1"/>
    <property type="molecule type" value="Genomic_DNA"/>
</dbReference>
<dbReference type="GO" id="GO:0032259">
    <property type="term" value="P:methylation"/>
    <property type="evidence" value="ECO:0007669"/>
    <property type="project" value="UniProtKB-KW"/>
</dbReference>
<dbReference type="PATRIC" id="fig|1110509.7.peg.1277"/>
<dbReference type="PANTHER" id="PTHR43619:SF2">
    <property type="entry name" value="S-ADENOSYL-L-METHIONINE-DEPENDENT METHYLTRANSFERASES SUPERFAMILY PROTEIN"/>
    <property type="match status" value="1"/>
</dbReference>
<keyword evidence="2 3" id="KW-0808">Transferase</keyword>
<dbReference type="Proteomes" id="UP000005877">
    <property type="component" value="Chromosome"/>
</dbReference>
<evidence type="ECO:0000256" key="1">
    <source>
        <dbReference type="ARBA" id="ARBA00022603"/>
    </source>
</evidence>
<dbReference type="InterPro" id="IPR029063">
    <property type="entry name" value="SAM-dependent_MTases_sf"/>
</dbReference>
<organism evidence="3 4">
    <name type="scientific">Methanothrix harundinacea (strain 6Ac)</name>
    <name type="common">Methanosaeta harundinacea</name>
    <dbReference type="NCBI Taxonomy" id="1110509"/>
    <lineage>
        <taxon>Archaea</taxon>
        <taxon>Methanobacteriati</taxon>
        <taxon>Methanobacteriota</taxon>
        <taxon>Stenosarchaea group</taxon>
        <taxon>Methanomicrobia</taxon>
        <taxon>Methanotrichales</taxon>
        <taxon>Methanotrichaceae</taxon>
        <taxon>Methanothrix</taxon>
    </lineage>
</organism>
<accession>G7WMV3</accession>
<protein>
    <submittedName>
        <fullName evidence="3">O-methyltransferase involved in polyketide biosynthesis</fullName>
    </submittedName>
</protein>
<dbReference type="KEGG" id="mhi:Mhar_1150"/>
<dbReference type="PANTHER" id="PTHR43619">
    <property type="entry name" value="S-ADENOSYL-L-METHIONINE-DEPENDENT METHYLTRANSFERASE YKTD-RELATED"/>
    <property type="match status" value="1"/>
</dbReference>
<dbReference type="SUPFAM" id="SSF53335">
    <property type="entry name" value="S-adenosyl-L-methionine-dependent methyltransferases"/>
    <property type="match status" value="1"/>
</dbReference>
<dbReference type="HOGENOM" id="CLU_1029017_0_0_2"/>
<keyword evidence="4" id="KW-1185">Reference proteome</keyword>
<gene>
    <name evidence="3" type="ordered locus">Mhar_1150</name>
</gene>
<dbReference type="STRING" id="1110509.Mhar_1150"/>
<reference evidence="3 4" key="1">
    <citation type="journal article" date="2012" name="PLoS ONE">
        <title>The genome characteristics and predicted function of methyl-group oxidation pathway in the obligate aceticlastic methanogens, Methanosaeta spp.</title>
        <authorList>
            <person name="Zhu J."/>
            <person name="Zheng H."/>
            <person name="Ai G."/>
            <person name="Zhang G."/>
            <person name="Liu D."/>
            <person name="Liu X."/>
            <person name="Dong X."/>
        </authorList>
    </citation>
    <scope>NUCLEOTIDE SEQUENCE [LARGE SCALE GENOMIC DNA]</scope>
    <source>
        <strain evidence="3 4">6Ac</strain>
    </source>
</reference>
<evidence type="ECO:0000313" key="3">
    <source>
        <dbReference type="EMBL" id="AET64518.1"/>
    </source>
</evidence>
<dbReference type="Pfam" id="PF04072">
    <property type="entry name" value="LCM"/>
    <property type="match status" value="1"/>
</dbReference>
<dbReference type="GO" id="GO:0008168">
    <property type="term" value="F:methyltransferase activity"/>
    <property type="evidence" value="ECO:0007669"/>
    <property type="project" value="UniProtKB-KW"/>
</dbReference>
<dbReference type="AlphaFoldDB" id="G7WMV3"/>
<keyword evidence="1 3" id="KW-0489">Methyltransferase</keyword>
<dbReference type="RefSeq" id="WP_014586703.1">
    <property type="nucleotide sequence ID" value="NC_017527.1"/>
</dbReference>
<dbReference type="InterPro" id="IPR007213">
    <property type="entry name" value="Ppm1/Ppm2/Tcmp"/>
</dbReference>
<name>G7WMV3_METH6</name>
<sequence length="289" mass="31738">MSRDDRIETPAMLKLHPTASLVTLWSLPLYAGAGAQVRDFLKMLDLSSGEGLLRRCNDICDWYGEVILNRKHFIKRTAKGLIAGREGPVQIVILASGKSPLALELLVEEGSRISGVFEVDLAGMEEKARLYSRLLPPGAGMLRCLEADVAGSDLAERLAEGGFNPDAPAIFVMEGISYYLSEEDLAGIVSGLRSGGRNRLILEYLVPCPEVRWERREIPRRIFSLIREEAGAGRITCYTRGELSALFKELGGRVVSTSSMAEMEQLRLGINGRFLKAEDGWIEGLVAAL</sequence>
<dbReference type="OrthoDB" id="108748at2157"/>
<evidence type="ECO:0000256" key="2">
    <source>
        <dbReference type="ARBA" id="ARBA00022679"/>
    </source>
</evidence>
<evidence type="ECO:0000313" key="4">
    <source>
        <dbReference type="Proteomes" id="UP000005877"/>
    </source>
</evidence>
<proteinExistence type="predicted"/>